<dbReference type="GO" id="GO:0016603">
    <property type="term" value="F:glutaminyl-peptide cyclotransferase activity"/>
    <property type="evidence" value="ECO:0007669"/>
    <property type="project" value="TreeGrafter"/>
</dbReference>
<evidence type="ECO:0000256" key="2">
    <source>
        <dbReference type="ARBA" id="ARBA00023315"/>
    </source>
</evidence>
<dbReference type="PANTHER" id="PTHR12283:SF6">
    <property type="entry name" value="GLUTAMINYL-PEPTIDE CYCLOTRANSFERASE-RELATED"/>
    <property type="match status" value="1"/>
</dbReference>
<keyword evidence="1" id="KW-0808">Transferase</keyword>
<keyword evidence="2" id="KW-0012">Acyltransferase</keyword>
<dbReference type="Proteomes" id="UP000006054">
    <property type="component" value="Chromosome"/>
</dbReference>
<dbReference type="HOGENOM" id="CLU_045003_2_0_10"/>
<dbReference type="AlphaFoldDB" id="I4AK79"/>
<dbReference type="SUPFAM" id="SSF53187">
    <property type="entry name" value="Zn-dependent exopeptidases"/>
    <property type="match status" value="1"/>
</dbReference>
<dbReference type="InterPro" id="IPR040234">
    <property type="entry name" value="QC/QCL"/>
</dbReference>
<dbReference type="KEGG" id="fli:Fleli_1979"/>
<proteinExistence type="predicted"/>
<name>I4AK79_BERLS</name>
<keyword evidence="4" id="KW-0645">Protease</keyword>
<keyword evidence="4" id="KW-0031">Aminopeptidase</keyword>
<keyword evidence="5" id="KW-1185">Reference proteome</keyword>
<keyword evidence="4" id="KW-0378">Hydrolase</keyword>
<dbReference type="STRING" id="880071.Fleli_1979"/>
<dbReference type="PATRIC" id="fig|880071.3.peg.1965"/>
<evidence type="ECO:0000313" key="5">
    <source>
        <dbReference type="Proteomes" id="UP000006054"/>
    </source>
</evidence>
<dbReference type="PANTHER" id="PTHR12283">
    <property type="entry name" value="GLUTAMINYL-PEPTIDE CYCLOTRANSFERASE"/>
    <property type="match status" value="1"/>
</dbReference>
<protein>
    <submittedName>
        <fullName evidence="4">Putative aminopeptidase</fullName>
    </submittedName>
</protein>
<dbReference type="GO" id="GO:0008270">
    <property type="term" value="F:zinc ion binding"/>
    <property type="evidence" value="ECO:0007669"/>
    <property type="project" value="TreeGrafter"/>
</dbReference>
<sequence>MATFSLYFGFYSIKKYSFMFSNFSRLVFSSFLLFGLVSCDGTSTTETTTTTTNPVQEKPLLPVPAFNQDSAYHFVEEQVAFGARFPNSEAHQKTGDYIINKLKRFDKINVQVQNFTAAAFDGKMLSGRNIMASFNPEIKKRVLLAAHWDTRPFADQDDERTDEPILGANDGGSGVGILLEIARTLSVSTEQPQIGIDMIFFDLEDYGDNSTPNSYCLGSQHWGKNKMPENYTAYYGILLDMAGAKNAKFAQEGYSMQTAPSVVKNVWNMAHRIGYGGFFPFQQVSPITDDHVYVNQLTNIPMIDIIEYSTEGKGYFGSYWHTHDDNMDVIGKETLKAVGQTVTHVIYNEENKAQ</sequence>
<organism evidence="4 5">
    <name type="scientific">Bernardetia litoralis (strain ATCC 23117 / DSM 6794 / NBRC 15988 / NCIMB 1366 / Fx l1 / Sio-4)</name>
    <name type="common">Flexibacter litoralis</name>
    <dbReference type="NCBI Taxonomy" id="880071"/>
    <lineage>
        <taxon>Bacteria</taxon>
        <taxon>Pseudomonadati</taxon>
        <taxon>Bacteroidota</taxon>
        <taxon>Cytophagia</taxon>
        <taxon>Cytophagales</taxon>
        <taxon>Bernardetiaceae</taxon>
        <taxon>Bernardetia</taxon>
    </lineage>
</organism>
<dbReference type="InterPro" id="IPR007484">
    <property type="entry name" value="Peptidase_M28"/>
</dbReference>
<dbReference type="eggNOG" id="COG2234">
    <property type="taxonomic scope" value="Bacteria"/>
</dbReference>
<dbReference type="Gene3D" id="3.40.630.10">
    <property type="entry name" value="Zn peptidases"/>
    <property type="match status" value="1"/>
</dbReference>
<reference evidence="5" key="1">
    <citation type="submission" date="2012-06" db="EMBL/GenBank/DDBJ databases">
        <title>The complete genome of Flexibacter litoralis DSM 6794.</title>
        <authorList>
            <person name="Lucas S."/>
            <person name="Copeland A."/>
            <person name="Lapidus A."/>
            <person name="Glavina del Rio T."/>
            <person name="Dalin E."/>
            <person name="Tice H."/>
            <person name="Bruce D."/>
            <person name="Goodwin L."/>
            <person name="Pitluck S."/>
            <person name="Peters L."/>
            <person name="Ovchinnikova G."/>
            <person name="Lu M."/>
            <person name="Kyrpides N."/>
            <person name="Mavromatis K."/>
            <person name="Ivanova N."/>
            <person name="Brettin T."/>
            <person name="Detter J.C."/>
            <person name="Han C."/>
            <person name="Larimer F."/>
            <person name="Land M."/>
            <person name="Hauser L."/>
            <person name="Markowitz V."/>
            <person name="Cheng J.-F."/>
            <person name="Hugenholtz P."/>
            <person name="Woyke T."/>
            <person name="Wu D."/>
            <person name="Spring S."/>
            <person name="Lang E."/>
            <person name="Kopitz M."/>
            <person name="Brambilla E."/>
            <person name="Klenk H.-P."/>
            <person name="Eisen J.A."/>
        </authorList>
    </citation>
    <scope>NUCLEOTIDE SEQUENCE [LARGE SCALE GENOMIC DNA]</scope>
    <source>
        <strain evidence="5">ATCC 23117 / DSM 6794 / NBRC 15988 / NCIMB 1366 / Sio-4</strain>
    </source>
</reference>
<evidence type="ECO:0000256" key="1">
    <source>
        <dbReference type="ARBA" id="ARBA00022679"/>
    </source>
</evidence>
<dbReference type="Pfam" id="PF04389">
    <property type="entry name" value="Peptidase_M28"/>
    <property type="match status" value="1"/>
</dbReference>
<dbReference type="RefSeq" id="WP_014797814.1">
    <property type="nucleotide sequence ID" value="NC_018018.1"/>
</dbReference>
<dbReference type="GO" id="GO:0004177">
    <property type="term" value="F:aminopeptidase activity"/>
    <property type="evidence" value="ECO:0007669"/>
    <property type="project" value="UniProtKB-KW"/>
</dbReference>
<evidence type="ECO:0000259" key="3">
    <source>
        <dbReference type="Pfam" id="PF04389"/>
    </source>
</evidence>
<feature type="domain" description="Peptidase M28" evidence="3">
    <location>
        <begin position="129"/>
        <end position="345"/>
    </location>
</feature>
<accession>I4AK79</accession>
<evidence type="ECO:0000313" key="4">
    <source>
        <dbReference type="EMBL" id="AFM04364.1"/>
    </source>
</evidence>
<dbReference type="EMBL" id="CP003345">
    <property type="protein sequence ID" value="AFM04364.1"/>
    <property type="molecule type" value="Genomic_DNA"/>
</dbReference>
<gene>
    <name evidence="4" type="ordered locus">Fleli_1979</name>
</gene>